<sequence>MMASSTPKRPFTDTLSPSGQDDAIPPMRRRNSIGNLQELDPKNISVNLGQQSKSLNMTELIQATLTAPGFAEAVGPSLVKGIQPVINSIIDKAIQPLIDRLNGQS</sequence>
<keyword evidence="3" id="KW-1185">Reference proteome</keyword>
<comment type="caution">
    <text evidence="2">The sequence shown here is derived from an EMBL/GenBank/DDBJ whole genome shotgun (WGS) entry which is preliminary data.</text>
</comment>
<name>A0A9D4HSJ6_DREPO</name>
<evidence type="ECO:0000313" key="2">
    <source>
        <dbReference type="EMBL" id="KAH3729415.1"/>
    </source>
</evidence>
<evidence type="ECO:0000256" key="1">
    <source>
        <dbReference type="SAM" id="MobiDB-lite"/>
    </source>
</evidence>
<dbReference type="AlphaFoldDB" id="A0A9D4HSJ6"/>
<accession>A0A9D4HSJ6</accession>
<proteinExistence type="predicted"/>
<feature type="region of interest" description="Disordered" evidence="1">
    <location>
        <begin position="1"/>
        <end position="41"/>
    </location>
</feature>
<reference evidence="2" key="2">
    <citation type="submission" date="2020-11" db="EMBL/GenBank/DDBJ databases">
        <authorList>
            <person name="McCartney M.A."/>
            <person name="Auch B."/>
            <person name="Kono T."/>
            <person name="Mallez S."/>
            <person name="Becker A."/>
            <person name="Gohl D.M."/>
            <person name="Silverstein K.A.T."/>
            <person name="Koren S."/>
            <person name="Bechman K.B."/>
            <person name="Herman A."/>
            <person name="Abrahante J.E."/>
            <person name="Garbe J."/>
        </authorList>
    </citation>
    <scope>NUCLEOTIDE SEQUENCE</scope>
    <source>
        <strain evidence="2">Duluth1</strain>
        <tissue evidence="2">Whole animal</tissue>
    </source>
</reference>
<reference evidence="2" key="1">
    <citation type="journal article" date="2019" name="bioRxiv">
        <title>The Genome of the Zebra Mussel, Dreissena polymorpha: A Resource for Invasive Species Research.</title>
        <authorList>
            <person name="McCartney M.A."/>
            <person name="Auch B."/>
            <person name="Kono T."/>
            <person name="Mallez S."/>
            <person name="Zhang Y."/>
            <person name="Obille A."/>
            <person name="Becker A."/>
            <person name="Abrahante J.E."/>
            <person name="Garbe J."/>
            <person name="Badalamenti J.P."/>
            <person name="Herman A."/>
            <person name="Mangelson H."/>
            <person name="Liachko I."/>
            <person name="Sullivan S."/>
            <person name="Sone E.D."/>
            <person name="Koren S."/>
            <person name="Silverstein K.A.T."/>
            <person name="Beckman K.B."/>
            <person name="Gohl D.M."/>
        </authorList>
    </citation>
    <scope>NUCLEOTIDE SEQUENCE</scope>
    <source>
        <strain evidence="2">Duluth1</strain>
        <tissue evidence="2">Whole animal</tissue>
    </source>
</reference>
<dbReference type="EMBL" id="JAIWYP010000012">
    <property type="protein sequence ID" value="KAH3729415.1"/>
    <property type="molecule type" value="Genomic_DNA"/>
</dbReference>
<protein>
    <submittedName>
        <fullName evidence="2">Uncharacterized protein</fullName>
    </submittedName>
</protein>
<evidence type="ECO:0000313" key="3">
    <source>
        <dbReference type="Proteomes" id="UP000828390"/>
    </source>
</evidence>
<organism evidence="2 3">
    <name type="scientific">Dreissena polymorpha</name>
    <name type="common">Zebra mussel</name>
    <name type="synonym">Mytilus polymorpha</name>
    <dbReference type="NCBI Taxonomy" id="45954"/>
    <lineage>
        <taxon>Eukaryota</taxon>
        <taxon>Metazoa</taxon>
        <taxon>Spiralia</taxon>
        <taxon>Lophotrochozoa</taxon>
        <taxon>Mollusca</taxon>
        <taxon>Bivalvia</taxon>
        <taxon>Autobranchia</taxon>
        <taxon>Heteroconchia</taxon>
        <taxon>Euheterodonta</taxon>
        <taxon>Imparidentia</taxon>
        <taxon>Neoheterodontei</taxon>
        <taxon>Myida</taxon>
        <taxon>Dreissenoidea</taxon>
        <taxon>Dreissenidae</taxon>
        <taxon>Dreissena</taxon>
    </lineage>
</organism>
<dbReference type="Proteomes" id="UP000828390">
    <property type="component" value="Unassembled WGS sequence"/>
</dbReference>
<feature type="compositionally biased region" description="Polar residues" evidence="1">
    <location>
        <begin position="1"/>
        <end position="19"/>
    </location>
</feature>
<gene>
    <name evidence="2" type="ORF">DPMN_055386</name>
</gene>